<dbReference type="AlphaFoldDB" id="A0A3M7M4H8"/>
<gene>
    <name evidence="2" type="ORF">GMOD_00006026</name>
</gene>
<accession>A0A3M7M4H8</accession>
<feature type="compositionally biased region" description="Low complexity" evidence="1">
    <location>
        <begin position="87"/>
        <end position="106"/>
    </location>
</feature>
<sequence length="173" mass="19949">MVSNKIMKSIRYLSTTTKSTSLPFNPAQRILRSQTIKLQQQQQQLLLQRTLQQQSSAPTRNLPENFTRHTSTMSLIHPNPPIPNTCTSQSSTHPTHPPSSSSQLLPPTSPPLSPHPPHIRAPNQHLAIRRRRPLYKSLYNNRLCTRLQRHHTPNKHIHRRRTTITHCTQRIPC</sequence>
<evidence type="ECO:0000313" key="2">
    <source>
        <dbReference type="EMBL" id="RMZ69290.1"/>
    </source>
</evidence>
<reference evidence="2 3" key="1">
    <citation type="journal article" date="2014" name="PLoS ONE">
        <title>De novo Genome Assembly of the Fungal Plant Pathogen Pyrenophora semeniperda.</title>
        <authorList>
            <person name="Soliai M.M."/>
            <person name="Meyer S.E."/>
            <person name="Udall J.A."/>
            <person name="Elzinga D.E."/>
            <person name="Hermansen R.A."/>
            <person name="Bodily P.M."/>
            <person name="Hart A.A."/>
            <person name="Coleman C.E."/>
        </authorList>
    </citation>
    <scope>NUCLEOTIDE SEQUENCE [LARGE SCALE GENOMIC DNA]</scope>
    <source>
        <strain evidence="2 3">CCB06</strain>
        <tissue evidence="2">Mycelium</tissue>
    </source>
</reference>
<feature type="compositionally biased region" description="Pro residues" evidence="1">
    <location>
        <begin position="107"/>
        <end position="116"/>
    </location>
</feature>
<evidence type="ECO:0000256" key="1">
    <source>
        <dbReference type="SAM" id="MobiDB-lite"/>
    </source>
</evidence>
<proteinExistence type="predicted"/>
<dbReference type="EMBL" id="KE747818">
    <property type="protein sequence ID" value="RMZ69290.1"/>
    <property type="molecule type" value="Genomic_DNA"/>
</dbReference>
<organism evidence="2 3">
    <name type="scientific">Pyrenophora seminiperda CCB06</name>
    <dbReference type="NCBI Taxonomy" id="1302712"/>
    <lineage>
        <taxon>Eukaryota</taxon>
        <taxon>Fungi</taxon>
        <taxon>Dikarya</taxon>
        <taxon>Ascomycota</taxon>
        <taxon>Pezizomycotina</taxon>
        <taxon>Dothideomycetes</taxon>
        <taxon>Pleosporomycetidae</taxon>
        <taxon>Pleosporales</taxon>
        <taxon>Pleosporineae</taxon>
        <taxon>Pleosporaceae</taxon>
        <taxon>Pyrenophora</taxon>
    </lineage>
</organism>
<name>A0A3M7M4H8_9PLEO</name>
<evidence type="ECO:0000313" key="3">
    <source>
        <dbReference type="Proteomes" id="UP000265663"/>
    </source>
</evidence>
<feature type="region of interest" description="Disordered" evidence="1">
    <location>
        <begin position="71"/>
        <end position="128"/>
    </location>
</feature>
<protein>
    <submittedName>
        <fullName evidence="2">Uncharacterized protein</fullName>
    </submittedName>
</protein>
<dbReference type="Proteomes" id="UP000265663">
    <property type="component" value="Unassembled WGS sequence"/>
</dbReference>
<keyword evidence="3" id="KW-1185">Reference proteome</keyword>